<protein>
    <recommendedName>
        <fullName evidence="2">diguanylate cyclase</fullName>
        <ecNumber evidence="2">2.7.7.65</ecNumber>
    </recommendedName>
</protein>
<dbReference type="Gene3D" id="3.40.50.2300">
    <property type="match status" value="1"/>
</dbReference>
<dbReference type="GO" id="GO:0043709">
    <property type="term" value="P:cell adhesion involved in single-species biofilm formation"/>
    <property type="evidence" value="ECO:0007669"/>
    <property type="project" value="TreeGrafter"/>
</dbReference>
<dbReference type="InterPro" id="IPR043128">
    <property type="entry name" value="Rev_trsase/Diguanyl_cyclase"/>
</dbReference>
<dbReference type="Gene3D" id="3.30.70.270">
    <property type="match status" value="1"/>
</dbReference>
<dbReference type="Pfam" id="PF00072">
    <property type="entry name" value="Response_reg"/>
    <property type="match status" value="1"/>
</dbReference>
<evidence type="ECO:0000256" key="4">
    <source>
        <dbReference type="PROSITE-ProRule" id="PRU00169"/>
    </source>
</evidence>
<accession>A0AB39HED9</accession>
<dbReference type="SUPFAM" id="SSF55073">
    <property type="entry name" value="Nucleotide cyclase"/>
    <property type="match status" value="1"/>
</dbReference>
<dbReference type="Pfam" id="PF00990">
    <property type="entry name" value="GGDEF"/>
    <property type="match status" value="1"/>
</dbReference>
<dbReference type="PROSITE" id="PS50887">
    <property type="entry name" value="GGDEF"/>
    <property type="match status" value="1"/>
</dbReference>
<dbReference type="EMBL" id="CP162601">
    <property type="protein sequence ID" value="XDK24935.1"/>
    <property type="molecule type" value="Genomic_DNA"/>
</dbReference>
<dbReference type="KEGG" id="vih:AB0763_12320"/>
<dbReference type="FunFam" id="3.30.70.270:FF:000001">
    <property type="entry name" value="Diguanylate cyclase domain protein"/>
    <property type="match status" value="1"/>
</dbReference>
<dbReference type="InterPro" id="IPR001789">
    <property type="entry name" value="Sig_transdc_resp-reg_receiver"/>
</dbReference>
<organism evidence="7">
    <name type="scientific">Vibrio sp. HB236076</name>
    <dbReference type="NCBI Taxonomy" id="3232307"/>
    <lineage>
        <taxon>Bacteria</taxon>
        <taxon>Pseudomonadati</taxon>
        <taxon>Pseudomonadota</taxon>
        <taxon>Gammaproteobacteria</taxon>
        <taxon>Vibrionales</taxon>
        <taxon>Vibrionaceae</taxon>
        <taxon>Vibrio</taxon>
    </lineage>
</organism>
<dbReference type="CDD" id="cd01949">
    <property type="entry name" value="GGDEF"/>
    <property type="match status" value="1"/>
</dbReference>
<sequence length="318" mass="36237">MMLSGILQQMDYFRSQARILVCDDEPINAEVIKGVLEGIFKVDVVYSGEEVLEYCEKFTPDLIILDILMHGQNGMDTCQQLKKDPSLRHIPVIFVTSLNSGFDEIRCWDVGCVDFISKPINAPTLINRVRTHVDHKLKTDELTRLTCVDNLTSCYNRHYLSDLMPRLIRQARRDKHPLSVAMIDIDWFKRYNDTYGHLKGDQCLTQIANLLKDSLYRPTDTLIRFGGEEFLALLPSTSLISAEIICQRMLERVASTAIDHQSSPLKHITLSIGACTITPESEVKMESLIQLADERLYQAKQAGRNQLSLLECRSSIRC</sequence>
<dbReference type="SUPFAM" id="SSF52172">
    <property type="entry name" value="CheY-like"/>
    <property type="match status" value="1"/>
</dbReference>
<dbReference type="PANTHER" id="PTHR45138">
    <property type="entry name" value="REGULATORY COMPONENTS OF SENSORY TRANSDUCTION SYSTEM"/>
    <property type="match status" value="1"/>
</dbReference>
<dbReference type="GO" id="GO:0005886">
    <property type="term" value="C:plasma membrane"/>
    <property type="evidence" value="ECO:0007669"/>
    <property type="project" value="TreeGrafter"/>
</dbReference>
<reference evidence="7" key="1">
    <citation type="submission" date="2024-07" db="EMBL/GenBank/DDBJ databases">
        <title>Genome Analysis of a Potential Novel Vibrio Species Secreting pH- and Thermo-stable Alginate Lyase and its Application in Producing Alginate Oligosaccharides.</title>
        <authorList>
            <person name="Huang H."/>
            <person name="Bao K."/>
        </authorList>
    </citation>
    <scope>NUCLEOTIDE SEQUENCE</scope>
    <source>
        <strain evidence="7">HB236076</strain>
    </source>
</reference>
<proteinExistence type="predicted"/>
<dbReference type="RefSeq" id="WP_306102065.1">
    <property type="nucleotide sequence ID" value="NZ_CP162601.1"/>
</dbReference>
<name>A0AB39HED9_9VIBR</name>
<dbReference type="PANTHER" id="PTHR45138:SF9">
    <property type="entry name" value="DIGUANYLATE CYCLASE DGCM-RELATED"/>
    <property type="match status" value="1"/>
</dbReference>
<feature type="domain" description="GGDEF" evidence="6">
    <location>
        <begin position="176"/>
        <end position="312"/>
    </location>
</feature>
<dbReference type="GO" id="GO:0000160">
    <property type="term" value="P:phosphorelay signal transduction system"/>
    <property type="evidence" value="ECO:0007669"/>
    <property type="project" value="InterPro"/>
</dbReference>
<keyword evidence="4" id="KW-0597">Phosphoprotein</keyword>
<dbReference type="InterPro" id="IPR029787">
    <property type="entry name" value="Nucleotide_cyclase"/>
</dbReference>
<dbReference type="NCBIfam" id="TIGR00254">
    <property type="entry name" value="GGDEF"/>
    <property type="match status" value="1"/>
</dbReference>
<evidence type="ECO:0000259" key="5">
    <source>
        <dbReference type="PROSITE" id="PS50110"/>
    </source>
</evidence>
<dbReference type="SMART" id="SM00448">
    <property type="entry name" value="REC"/>
    <property type="match status" value="1"/>
</dbReference>
<dbReference type="GO" id="GO:1902201">
    <property type="term" value="P:negative regulation of bacterial-type flagellum-dependent cell motility"/>
    <property type="evidence" value="ECO:0007669"/>
    <property type="project" value="TreeGrafter"/>
</dbReference>
<comment type="cofactor">
    <cofactor evidence="1">
        <name>Mg(2+)</name>
        <dbReference type="ChEBI" id="CHEBI:18420"/>
    </cofactor>
</comment>
<dbReference type="EC" id="2.7.7.65" evidence="2"/>
<evidence type="ECO:0000313" key="7">
    <source>
        <dbReference type="EMBL" id="XDK24935.1"/>
    </source>
</evidence>
<evidence type="ECO:0000259" key="6">
    <source>
        <dbReference type="PROSITE" id="PS50887"/>
    </source>
</evidence>
<comment type="catalytic activity">
    <reaction evidence="3">
        <text>2 GTP = 3',3'-c-di-GMP + 2 diphosphate</text>
        <dbReference type="Rhea" id="RHEA:24898"/>
        <dbReference type="ChEBI" id="CHEBI:33019"/>
        <dbReference type="ChEBI" id="CHEBI:37565"/>
        <dbReference type="ChEBI" id="CHEBI:58805"/>
        <dbReference type="EC" id="2.7.7.65"/>
    </reaction>
</comment>
<keyword evidence="7" id="KW-0548">Nucleotidyltransferase</keyword>
<gene>
    <name evidence="7" type="ORF">AB0763_12320</name>
</gene>
<evidence type="ECO:0000256" key="1">
    <source>
        <dbReference type="ARBA" id="ARBA00001946"/>
    </source>
</evidence>
<keyword evidence="7" id="KW-0808">Transferase</keyword>
<dbReference type="SMART" id="SM00267">
    <property type="entry name" value="GGDEF"/>
    <property type="match status" value="1"/>
</dbReference>
<dbReference type="AlphaFoldDB" id="A0AB39HED9"/>
<evidence type="ECO:0000256" key="3">
    <source>
        <dbReference type="ARBA" id="ARBA00034247"/>
    </source>
</evidence>
<dbReference type="GO" id="GO:0052621">
    <property type="term" value="F:diguanylate cyclase activity"/>
    <property type="evidence" value="ECO:0007669"/>
    <property type="project" value="UniProtKB-EC"/>
</dbReference>
<feature type="domain" description="Response regulatory" evidence="5">
    <location>
        <begin position="18"/>
        <end position="133"/>
    </location>
</feature>
<feature type="modified residue" description="4-aspartylphosphate" evidence="4">
    <location>
        <position position="66"/>
    </location>
</feature>
<dbReference type="InterPro" id="IPR050469">
    <property type="entry name" value="Diguanylate_Cyclase"/>
</dbReference>
<dbReference type="InterPro" id="IPR011006">
    <property type="entry name" value="CheY-like_superfamily"/>
</dbReference>
<dbReference type="InterPro" id="IPR000160">
    <property type="entry name" value="GGDEF_dom"/>
</dbReference>
<evidence type="ECO:0000256" key="2">
    <source>
        <dbReference type="ARBA" id="ARBA00012528"/>
    </source>
</evidence>
<dbReference type="PROSITE" id="PS50110">
    <property type="entry name" value="RESPONSE_REGULATORY"/>
    <property type="match status" value="1"/>
</dbReference>